<sequence length="242" mass="27497">MAVLEKSHTVVRPTLRGYPPSDIPEVSEQSYALTTVVEDILVILDELEVEKAIIGGHDFGGAAIQLLTLLHPERVEGLIIINSPIVPRFYDLVNFDKDQQALSAYTIPYIEYQPGDDKNIEVAIQYIRDNDYREEIRQYLTESPMDGMFAYYKYNFPAPPYGVVVDTSAMIYQVPTLIIWGVEDEYFSLKMLDGIPTHFNETVRLVTLPGAGHWSFRDQAARVNAEILSWLGFMKKKQTCGK</sequence>
<dbReference type="Gene3D" id="3.40.50.1820">
    <property type="entry name" value="alpha/beta hydrolase"/>
    <property type="match status" value="1"/>
</dbReference>
<dbReference type="InterPro" id="IPR029058">
    <property type="entry name" value="AB_hydrolase_fold"/>
</dbReference>
<dbReference type="PRINTS" id="PR00111">
    <property type="entry name" value="ABHYDROLASE"/>
</dbReference>
<evidence type="ECO:0000256" key="1">
    <source>
        <dbReference type="ARBA" id="ARBA00022801"/>
    </source>
</evidence>
<dbReference type="OrthoDB" id="408373at2759"/>
<dbReference type="PANTHER" id="PTHR43329">
    <property type="entry name" value="EPOXIDE HYDROLASE"/>
    <property type="match status" value="1"/>
</dbReference>
<dbReference type="SUPFAM" id="SSF53474">
    <property type="entry name" value="alpha/beta-Hydrolases"/>
    <property type="match status" value="1"/>
</dbReference>
<evidence type="ECO:0000256" key="2">
    <source>
        <dbReference type="ARBA" id="ARBA00038334"/>
    </source>
</evidence>
<dbReference type="PRINTS" id="PR00412">
    <property type="entry name" value="EPOXHYDRLASE"/>
</dbReference>
<protein>
    <submittedName>
        <fullName evidence="4">Alpha/Beta hydrolase protein</fullName>
    </submittedName>
</protein>
<evidence type="ECO:0000259" key="3">
    <source>
        <dbReference type="Pfam" id="PF12697"/>
    </source>
</evidence>
<reference evidence="4" key="1">
    <citation type="journal article" date="2021" name="Nat. Commun.">
        <title>Genetic determinants of endophytism in the Arabidopsis root mycobiome.</title>
        <authorList>
            <person name="Mesny F."/>
            <person name="Miyauchi S."/>
            <person name="Thiergart T."/>
            <person name="Pickel B."/>
            <person name="Atanasova L."/>
            <person name="Karlsson M."/>
            <person name="Huettel B."/>
            <person name="Barry K.W."/>
            <person name="Haridas S."/>
            <person name="Chen C."/>
            <person name="Bauer D."/>
            <person name="Andreopoulos W."/>
            <person name="Pangilinan J."/>
            <person name="LaButti K."/>
            <person name="Riley R."/>
            <person name="Lipzen A."/>
            <person name="Clum A."/>
            <person name="Drula E."/>
            <person name="Henrissat B."/>
            <person name="Kohler A."/>
            <person name="Grigoriev I.V."/>
            <person name="Martin F.M."/>
            <person name="Hacquard S."/>
        </authorList>
    </citation>
    <scope>NUCLEOTIDE SEQUENCE</scope>
    <source>
        <strain evidence="4">MPI-CAGE-AT-0016</strain>
    </source>
</reference>
<feature type="domain" description="AB hydrolase-1" evidence="3">
    <location>
        <begin position="8"/>
        <end position="225"/>
    </location>
</feature>
<dbReference type="Pfam" id="PF12697">
    <property type="entry name" value="Abhydrolase_6"/>
    <property type="match status" value="1"/>
</dbReference>
<organism evidence="4 5">
    <name type="scientific">Plectosphaerella cucumerina</name>
    <dbReference type="NCBI Taxonomy" id="40658"/>
    <lineage>
        <taxon>Eukaryota</taxon>
        <taxon>Fungi</taxon>
        <taxon>Dikarya</taxon>
        <taxon>Ascomycota</taxon>
        <taxon>Pezizomycotina</taxon>
        <taxon>Sordariomycetes</taxon>
        <taxon>Hypocreomycetidae</taxon>
        <taxon>Glomerellales</taxon>
        <taxon>Plectosphaerellaceae</taxon>
        <taxon>Plectosphaerella</taxon>
    </lineage>
</organism>
<accession>A0A8K0X950</accession>
<comment type="similarity">
    <text evidence="2">Belongs to the AB hydrolase superfamily. Epoxide hydrolase family.</text>
</comment>
<proteinExistence type="inferred from homology"/>
<name>A0A8K0X950_9PEZI</name>
<dbReference type="InterPro" id="IPR000639">
    <property type="entry name" value="Epox_hydrolase-like"/>
</dbReference>
<dbReference type="Proteomes" id="UP000813385">
    <property type="component" value="Unassembled WGS sequence"/>
</dbReference>
<dbReference type="GO" id="GO:0016787">
    <property type="term" value="F:hydrolase activity"/>
    <property type="evidence" value="ECO:0007669"/>
    <property type="project" value="UniProtKB-KW"/>
</dbReference>
<evidence type="ECO:0000313" key="4">
    <source>
        <dbReference type="EMBL" id="KAH7374585.1"/>
    </source>
</evidence>
<dbReference type="AlphaFoldDB" id="A0A8K0X950"/>
<keyword evidence="5" id="KW-1185">Reference proteome</keyword>
<gene>
    <name evidence="4" type="ORF">B0T11DRAFT_322714</name>
</gene>
<evidence type="ECO:0000313" key="5">
    <source>
        <dbReference type="Proteomes" id="UP000813385"/>
    </source>
</evidence>
<dbReference type="EMBL" id="JAGPXD010000001">
    <property type="protein sequence ID" value="KAH7374585.1"/>
    <property type="molecule type" value="Genomic_DNA"/>
</dbReference>
<comment type="caution">
    <text evidence="4">The sequence shown here is derived from an EMBL/GenBank/DDBJ whole genome shotgun (WGS) entry which is preliminary data.</text>
</comment>
<keyword evidence="1 4" id="KW-0378">Hydrolase</keyword>
<dbReference type="InterPro" id="IPR000073">
    <property type="entry name" value="AB_hydrolase_1"/>
</dbReference>